<dbReference type="InterPro" id="IPR014721">
    <property type="entry name" value="Ribsml_uS5_D2-typ_fold_subgr"/>
</dbReference>
<protein>
    <recommendedName>
        <fullName evidence="2">phosphomevalonate kinase</fullName>
        <ecNumber evidence="2">2.7.4.2</ecNumber>
    </recommendedName>
</protein>
<feature type="domain" description="GHMP kinase N-terminal" evidence="7">
    <location>
        <begin position="83"/>
        <end position="171"/>
    </location>
</feature>
<dbReference type="EC" id="2.7.4.2" evidence="2"/>
<reference evidence="9 10" key="1">
    <citation type="submission" date="2019-09" db="EMBL/GenBank/DDBJ databases">
        <title>Phylogeny of genus Pseudoclavibacter and closely related genus.</title>
        <authorList>
            <person name="Li Y."/>
        </authorList>
    </citation>
    <scope>NUCLEOTIDE SEQUENCE [LARGE SCALE GENOMIC DNA]</scope>
    <source>
        <strain evidence="9 10">THG-MD12</strain>
    </source>
</reference>
<dbReference type="Proteomes" id="UP000490386">
    <property type="component" value="Unassembled WGS sequence"/>
</dbReference>
<dbReference type="AlphaFoldDB" id="A0A7J5B0P4"/>
<proteinExistence type="predicted"/>
<dbReference type="PANTHER" id="PTHR31814">
    <property type="match status" value="1"/>
</dbReference>
<keyword evidence="6" id="KW-0067">ATP-binding</keyword>
<evidence type="ECO:0000313" key="10">
    <source>
        <dbReference type="Proteomes" id="UP000490386"/>
    </source>
</evidence>
<dbReference type="InterPro" id="IPR006204">
    <property type="entry name" value="GHMP_kinase_N_dom"/>
</dbReference>
<dbReference type="PANTHER" id="PTHR31814:SF2">
    <property type="entry name" value="PHOSPHOMEVALONATE KINASE"/>
    <property type="match status" value="1"/>
</dbReference>
<evidence type="ECO:0000256" key="4">
    <source>
        <dbReference type="ARBA" id="ARBA00022741"/>
    </source>
</evidence>
<dbReference type="UniPathway" id="UPA00057">
    <property type="reaction ID" value="UER00099"/>
</dbReference>
<keyword evidence="4" id="KW-0547">Nucleotide-binding</keyword>
<dbReference type="RefSeq" id="WP_151424793.1">
    <property type="nucleotide sequence ID" value="NZ_WBJX01000006.1"/>
</dbReference>
<keyword evidence="5 9" id="KW-0418">Kinase</keyword>
<comment type="caution">
    <text evidence="9">The sequence shown here is derived from an EMBL/GenBank/DDBJ whole genome shotgun (WGS) entry which is preliminary data.</text>
</comment>
<feature type="domain" description="GHMP kinase C-terminal" evidence="8">
    <location>
        <begin position="277"/>
        <end position="340"/>
    </location>
</feature>
<dbReference type="InterPro" id="IPR005917">
    <property type="entry name" value="Pmev_kinase_bact"/>
</dbReference>
<dbReference type="GO" id="GO:0005524">
    <property type="term" value="F:ATP binding"/>
    <property type="evidence" value="ECO:0007669"/>
    <property type="project" value="UniProtKB-KW"/>
</dbReference>
<evidence type="ECO:0000256" key="3">
    <source>
        <dbReference type="ARBA" id="ARBA00022679"/>
    </source>
</evidence>
<accession>A0A7J5B0P4</accession>
<evidence type="ECO:0000256" key="5">
    <source>
        <dbReference type="ARBA" id="ARBA00022777"/>
    </source>
</evidence>
<dbReference type="GO" id="GO:0019287">
    <property type="term" value="P:isopentenyl diphosphate biosynthetic process, mevalonate pathway"/>
    <property type="evidence" value="ECO:0007669"/>
    <property type="project" value="UniProtKB-UniPathway"/>
</dbReference>
<dbReference type="Pfam" id="PF00288">
    <property type="entry name" value="GHMP_kinases_N"/>
    <property type="match status" value="1"/>
</dbReference>
<dbReference type="OrthoDB" id="1522677at2"/>
<comment type="pathway">
    <text evidence="1">Isoprenoid biosynthesis; isopentenyl diphosphate biosynthesis via mevalonate pathway; isopentenyl diphosphate from (R)-mevalonate: step 2/3.</text>
</comment>
<evidence type="ECO:0000259" key="7">
    <source>
        <dbReference type="Pfam" id="PF00288"/>
    </source>
</evidence>
<dbReference type="Pfam" id="PF08544">
    <property type="entry name" value="GHMP_kinases_C"/>
    <property type="match status" value="1"/>
</dbReference>
<gene>
    <name evidence="9" type="ORF">F8O03_16305</name>
</gene>
<dbReference type="EMBL" id="WBJX01000006">
    <property type="protein sequence ID" value="KAB1636503.1"/>
    <property type="molecule type" value="Genomic_DNA"/>
</dbReference>
<dbReference type="Gene3D" id="3.30.230.10">
    <property type="match status" value="1"/>
</dbReference>
<dbReference type="GO" id="GO:0004631">
    <property type="term" value="F:phosphomevalonate kinase activity"/>
    <property type="evidence" value="ECO:0007669"/>
    <property type="project" value="UniProtKB-EC"/>
</dbReference>
<dbReference type="SUPFAM" id="SSF55060">
    <property type="entry name" value="GHMP Kinase, C-terminal domain"/>
    <property type="match status" value="1"/>
</dbReference>
<evidence type="ECO:0000313" key="9">
    <source>
        <dbReference type="EMBL" id="KAB1636503.1"/>
    </source>
</evidence>
<dbReference type="PRINTS" id="PR00959">
    <property type="entry name" value="MEVGALKINASE"/>
</dbReference>
<sequence>MIVAEAPGKLFITGEYAVVEPGRHAVIVGVSRLIRARLVAAGGGDGSTVRSRHFGPTPVPVSMGGDSVSIDAPGAELVRECIRVVVQLARERGTEASPFALEIESELDDEHGRKFGLGSSGAVAVVTVRAVAEHLGLGLDDDAVFRLATLATIELRPAASCADIATSTLGGWVHYASPDRLAVRELRRASGVEASLNETWPGLVLESLPDPGSMVLHVGWTSAPASTAELVGTLHAGDWRSSTEYATFLSESDRITAALVAAVRADSVEHALLAIRDAADNLEALDELSGIGIRTPALLDLIAAARGVGIPAKTSGAGGGDCGIALAPARDEALDAAWRAAGIEVLDLHVIPHRRVGVREHG</sequence>
<dbReference type="SUPFAM" id="SSF54211">
    <property type="entry name" value="Ribosomal protein S5 domain 2-like"/>
    <property type="match status" value="1"/>
</dbReference>
<evidence type="ECO:0000256" key="6">
    <source>
        <dbReference type="ARBA" id="ARBA00022840"/>
    </source>
</evidence>
<dbReference type="NCBIfam" id="TIGR01220">
    <property type="entry name" value="Pmev_kin_Gr_pos"/>
    <property type="match status" value="1"/>
</dbReference>
<organism evidence="9 10">
    <name type="scientific">Pseudoclavibacter terrae</name>
    <dbReference type="NCBI Taxonomy" id="1530195"/>
    <lineage>
        <taxon>Bacteria</taxon>
        <taxon>Bacillati</taxon>
        <taxon>Actinomycetota</taxon>
        <taxon>Actinomycetes</taxon>
        <taxon>Micrococcales</taxon>
        <taxon>Microbacteriaceae</taxon>
        <taxon>Pseudoclavibacter</taxon>
    </lineage>
</organism>
<dbReference type="InterPro" id="IPR013750">
    <property type="entry name" value="GHMP_kinase_C_dom"/>
</dbReference>
<evidence type="ECO:0000259" key="8">
    <source>
        <dbReference type="Pfam" id="PF08544"/>
    </source>
</evidence>
<dbReference type="InterPro" id="IPR035102">
    <property type="entry name" value="Phosphomevalonate_kinase"/>
</dbReference>
<evidence type="ECO:0000256" key="1">
    <source>
        <dbReference type="ARBA" id="ARBA00005017"/>
    </source>
</evidence>
<dbReference type="Gene3D" id="3.30.70.890">
    <property type="entry name" value="GHMP kinase, C-terminal domain"/>
    <property type="match status" value="1"/>
</dbReference>
<dbReference type="InterPro" id="IPR020568">
    <property type="entry name" value="Ribosomal_Su5_D2-typ_SF"/>
</dbReference>
<evidence type="ECO:0000256" key="2">
    <source>
        <dbReference type="ARBA" id="ARBA00012958"/>
    </source>
</evidence>
<dbReference type="InterPro" id="IPR036554">
    <property type="entry name" value="GHMP_kinase_C_sf"/>
</dbReference>
<name>A0A7J5B0P4_9MICO</name>
<keyword evidence="3 9" id="KW-0808">Transferase</keyword>
<keyword evidence="10" id="KW-1185">Reference proteome</keyword>